<feature type="domain" description="Signal transduction histidine kinase internal region" evidence="2">
    <location>
        <begin position="166"/>
        <end position="244"/>
    </location>
</feature>
<keyword evidence="1" id="KW-1133">Transmembrane helix</keyword>
<keyword evidence="3" id="KW-0808">Transferase</keyword>
<dbReference type="EMBL" id="FUZA01000002">
    <property type="protein sequence ID" value="SKB69885.1"/>
    <property type="molecule type" value="Genomic_DNA"/>
</dbReference>
<dbReference type="GO" id="GO:0016020">
    <property type="term" value="C:membrane"/>
    <property type="evidence" value="ECO:0007669"/>
    <property type="project" value="InterPro"/>
</dbReference>
<dbReference type="GO" id="GO:0000155">
    <property type="term" value="F:phosphorelay sensor kinase activity"/>
    <property type="evidence" value="ECO:0007669"/>
    <property type="project" value="InterPro"/>
</dbReference>
<dbReference type="Proteomes" id="UP000190897">
    <property type="component" value="Unassembled WGS sequence"/>
</dbReference>
<dbReference type="OrthoDB" id="9792992at2"/>
<keyword evidence="1" id="KW-0472">Membrane</keyword>
<keyword evidence="3" id="KW-0418">Kinase</keyword>
<keyword evidence="1" id="KW-0812">Transmembrane</keyword>
<keyword evidence="4" id="KW-1185">Reference proteome</keyword>
<dbReference type="Pfam" id="PF06580">
    <property type="entry name" value="His_kinase"/>
    <property type="match status" value="1"/>
</dbReference>
<reference evidence="4" key="1">
    <citation type="submission" date="2017-02" db="EMBL/GenBank/DDBJ databases">
        <authorList>
            <person name="Varghese N."/>
            <person name="Submissions S."/>
        </authorList>
    </citation>
    <scope>NUCLEOTIDE SEQUENCE [LARGE SCALE GENOMIC DNA]</scope>
    <source>
        <strain evidence="4">DSM 22270</strain>
    </source>
</reference>
<evidence type="ECO:0000256" key="1">
    <source>
        <dbReference type="SAM" id="Phobius"/>
    </source>
</evidence>
<dbReference type="STRING" id="651661.SAMN05660293_01555"/>
<feature type="transmembrane region" description="Helical" evidence="1">
    <location>
        <begin position="31"/>
        <end position="50"/>
    </location>
</feature>
<feature type="transmembrane region" description="Helical" evidence="1">
    <location>
        <begin position="56"/>
        <end position="74"/>
    </location>
</feature>
<dbReference type="PANTHER" id="PTHR34220:SF7">
    <property type="entry name" value="SENSOR HISTIDINE KINASE YPDA"/>
    <property type="match status" value="1"/>
</dbReference>
<organism evidence="3 4">
    <name type="scientific">Dyadobacter psychrophilus</name>
    <dbReference type="NCBI Taxonomy" id="651661"/>
    <lineage>
        <taxon>Bacteria</taxon>
        <taxon>Pseudomonadati</taxon>
        <taxon>Bacteroidota</taxon>
        <taxon>Cytophagia</taxon>
        <taxon>Cytophagales</taxon>
        <taxon>Spirosomataceae</taxon>
        <taxon>Dyadobacter</taxon>
    </lineage>
</organism>
<evidence type="ECO:0000313" key="3">
    <source>
        <dbReference type="EMBL" id="SKB69885.1"/>
    </source>
</evidence>
<accession>A0A1T5DDW1</accession>
<feature type="transmembrane region" description="Helical" evidence="1">
    <location>
        <begin position="95"/>
        <end position="114"/>
    </location>
</feature>
<sequence length="358" mass="41001">MDCFENGSDCPYLNMEQLESFIGKVMASRTLLHLSFCLAFVGVFSFAVILSGNHDVAVAAMISCLYILTCTYVGRWYGKSWLNRSVVQVPLSKSILIFLMIVLGGAAGAAFMFKGNVNRYFLQNLFICFPISLLFVFFGIAIALARHTLSTQVKEAKIAQEQRESELRLLLSQLSPHFLFNTLNNIYGISLTQQQRVPTLLLKLSELLRYSVYETREEFIPLENELLYLKNYIDFEKIQNGDRLVLEHTIEEKPREKTRIAPMLLIVFVENAFKHSKSTRNQKMSVFITLAVQKGWICFTIKNSFEPGQRQLTGFEEPSGIGLHHTLKRLDLIYGSDYLYKATHDNDTYNVELRLKAK</sequence>
<evidence type="ECO:0000313" key="4">
    <source>
        <dbReference type="Proteomes" id="UP000190897"/>
    </source>
</evidence>
<dbReference type="AlphaFoldDB" id="A0A1T5DDW1"/>
<name>A0A1T5DDW1_9BACT</name>
<dbReference type="InterPro" id="IPR010559">
    <property type="entry name" value="Sig_transdc_His_kin_internal"/>
</dbReference>
<gene>
    <name evidence="3" type="ORF">SAMN05660293_01555</name>
</gene>
<proteinExistence type="predicted"/>
<evidence type="ECO:0000259" key="2">
    <source>
        <dbReference type="Pfam" id="PF06580"/>
    </source>
</evidence>
<feature type="transmembrane region" description="Helical" evidence="1">
    <location>
        <begin position="120"/>
        <end position="145"/>
    </location>
</feature>
<protein>
    <submittedName>
        <fullName evidence="3">Histidine kinase</fullName>
    </submittedName>
</protein>
<dbReference type="PANTHER" id="PTHR34220">
    <property type="entry name" value="SENSOR HISTIDINE KINASE YPDA"/>
    <property type="match status" value="1"/>
</dbReference>
<dbReference type="InterPro" id="IPR050640">
    <property type="entry name" value="Bact_2-comp_sensor_kinase"/>
</dbReference>